<name>A0ACB7RLL6_HYAAI</name>
<dbReference type="Proteomes" id="UP000821845">
    <property type="component" value="Chromosome 8"/>
</dbReference>
<organism evidence="1 2">
    <name type="scientific">Hyalomma asiaticum</name>
    <name type="common">Tick</name>
    <dbReference type="NCBI Taxonomy" id="266040"/>
    <lineage>
        <taxon>Eukaryota</taxon>
        <taxon>Metazoa</taxon>
        <taxon>Ecdysozoa</taxon>
        <taxon>Arthropoda</taxon>
        <taxon>Chelicerata</taxon>
        <taxon>Arachnida</taxon>
        <taxon>Acari</taxon>
        <taxon>Parasitiformes</taxon>
        <taxon>Ixodida</taxon>
        <taxon>Ixodoidea</taxon>
        <taxon>Ixodidae</taxon>
        <taxon>Hyalomminae</taxon>
        <taxon>Hyalomma</taxon>
    </lineage>
</organism>
<comment type="caution">
    <text evidence="1">The sequence shown here is derived from an EMBL/GenBank/DDBJ whole genome shotgun (WGS) entry which is preliminary data.</text>
</comment>
<proteinExistence type="predicted"/>
<reference evidence="1" key="1">
    <citation type="submission" date="2020-05" db="EMBL/GenBank/DDBJ databases">
        <title>Large-scale comparative analyses of tick genomes elucidate their genetic diversity and vector capacities.</title>
        <authorList>
            <person name="Jia N."/>
            <person name="Wang J."/>
            <person name="Shi W."/>
            <person name="Du L."/>
            <person name="Sun Y."/>
            <person name="Zhan W."/>
            <person name="Jiang J."/>
            <person name="Wang Q."/>
            <person name="Zhang B."/>
            <person name="Ji P."/>
            <person name="Sakyi L.B."/>
            <person name="Cui X."/>
            <person name="Yuan T."/>
            <person name="Jiang B."/>
            <person name="Yang W."/>
            <person name="Lam T.T.-Y."/>
            <person name="Chang Q."/>
            <person name="Ding S."/>
            <person name="Wang X."/>
            <person name="Zhu J."/>
            <person name="Ruan X."/>
            <person name="Zhao L."/>
            <person name="Wei J."/>
            <person name="Que T."/>
            <person name="Du C."/>
            <person name="Cheng J."/>
            <person name="Dai P."/>
            <person name="Han X."/>
            <person name="Huang E."/>
            <person name="Gao Y."/>
            <person name="Liu J."/>
            <person name="Shao H."/>
            <person name="Ye R."/>
            <person name="Li L."/>
            <person name="Wei W."/>
            <person name="Wang X."/>
            <person name="Wang C."/>
            <person name="Yang T."/>
            <person name="Huo Q."/>
            <person name="Li W."/>
            <person name="Guo W."/>
            <person name="Chen H."/>
            <person name="Zhou L."/>
            <person name="Ni X."/>
            <person name="Tian J."/>
            <person name="Zhou Y."/>
            <person name="Sheng Y."/>
            <person name="Liu T."/>
            <person name="Pan Y."/>
            <person name="Xia L."/>
            <person name="Li J."/>
            <person name="Zhao F."/>
            <person name="Cao W."/>
        </authorList>
    </citation>
    <scope>NUCLEOTIDE SEQUENCE</scope>
    <source>
        <strain evidence="1">Hyas-2018</strain>
    </source>
</reference>
<keyword evidence="2" id="KW-1185">Reference proteome</keyword>
<accession>A0ACB7RLL6</accession>
<gene>
    <name evidence="1" type="ORF">HPB50_000777</name>
</gene>
<evidence type="ECO:0000313" key="2">
    <source>
        <dbReference type="Proteomes" id="UP000821845"/>
    </source>
</evidence>
<dbReference type="EMBL" id="CM023488">
    <property type="protein sequence ID" value="KAH6923380.1"/>
    <property type="molecule type" value="Genomic_DNA"/>
</dbReference>
<protein>
    <submittedName>
        <fullName evidence="1">Uncharacterized protein</fullName>
    </submittedName>
</protein>
<sequence length="425" mass="47061">MPAFPILLVLSSSLALFVTHSVFAGCASNATVIVDTALGKIRGLKKSVANGNVYAFTGIPFAEPPVGELRYRKPKPRRTWNGSIFDATTLPPSCMQVSVFQPRALPWVPYGLHDQVLALKWIQQHIQYFGGDPHEVTLFGWSAGGTSIVFHMASPESRDLLKRAIIQSADVYNGELQNQTVVFNSSRDFALQLGCRDKSGKPSSSTSVSCMRQLNATWISVVEETFVNAGKGTFKPIYGDSLLPVNPLKVRLPGDKDIIIGHVANEGTRIMYSSFRDTFSQFLPPRPITKPEMIHYLGVLYSSLKLPQIITLIETYMNGIMPYEYAKLRQALADIVGDTYVNCASLDTARMMANGTATHEDDKGVYFYVLDHVSACSDMQPWFGTTHGDDIPFVFGRPLDPNGCATDVPFSKNLMKIWTDFAKRR</sequence>
<evidence type="ECO:0000313" key="1">
    <source>
        <dbReference type="EMBL" id="KAH6923380.1"/>
    </source>
</evidence>